<keyword evidence="1" id="KW-0808">Transferase</keyword>
<proteinExistence type="predicted"/>
<dbReference type="AlphaFoldDB" id="L5LEL4"/>
<dbReference type="InterPro" id="IPR015422">
    <property type="entry name" value="PyrdxlP-dep_Trfase_small"/>
</dbReference>
<evidence type="ECO:0000313" key="1">
    <source>
        <dbReference type="EMBL" id="ELK24779.1"/>
    </source>
</evidence>
<accession>L5LEL4</accession>
<dbReference type="GO" id="GO:0008483">
    <property type="term" value="F:transaminase activity"/>
    <property type="evidence" value="ECO:0007669"/>
    <property type="project" value="UniProtKB-KW"/>
</dbReference>
<keyword evidence="2" id="KW-1185">Reference proteome</keyword>
<name>L5LEL4_MYODS</name>
<organism evidence="1 2">
    <name type="scientific">Myotis davidii</name>
    <name type="common">David's myotis</name>
    <dbReference type="NCBI Taxonomy" id="225400"/>
    <lineage>
        <taxon>Eukaryota</taxon>
        <taxon>Metazoa</taxon>
        <taxon>Chordata</taxon>
        <taxon>Craniata</taxon>
        <taxon>Vertebrata</taxon>
        <taxon>Euteleostomi</taxon>
        <taxon>Mammalia</taxon>
        <taxon>Eutheria</taxon>
        <taxon>Laurasiatheria</taxon>
        <taxon>Chiroptera</taxon>
        <taxon>Yangochiroptera</taxon>
        <taxon>Vespertilionidae</taxon>
        <taxon>Myotis</taxon>
    </lineage>
</organism>
<keyword evidence="1" id="KW-0032">Aminotransferase</keyword>
<dbReference type="SUPFAM" id="SSF53383">
    <property type="entry name" value="PLP-dependent transferases"/>
    <property type="match status" value="1"/>
</dbReference>
<dbReference type="EMBL" id="KB112499">
    <property type="protein sequence ID" value="ELK24779.1"/>
    <property type="molecule type" value="Genomic_DNA"/>
</dbReference>
<evidence type="ECO:0000313" key="2">
    <source>
        <dbReference type="Proteomes" id="UP000010556"/>
    </source>
</evidence>
<reference evidence="2" key="1">
    <citation type="journal article" date="2013" name="Science">
        <title>Comparative analysis of bat genomes provides insight into the evolution of flight and immunity.</title>
        <authorList>
            <person name="Zhang G."/>
            <person name="Cowled C."/>
            <person name="Shi Z."/>
            <person name="Huang Z."/>
            <person name="Bishop-Lilly K.A."/>
            <person name="Fang X."/>
            <person name="Wynne J.W."/>
            <person name="Xiong Z."/>
            <person name="Baker M.L."/>
            <person name="Zhao W."/>
            <person name="Tachedjian M."/>
            <person name="Zhu Y."/>
            <person name="Zhou P."/>
            <person name="Jiang X."/>
            <person name="Ng J."/>
            <person name="Yang L."/>
            <person name="Wu L."/>
            <person name="Xiao J."/>
            <person name="Feng Y."/>
            <person name="Chen Y."/>
            <person name="Sun X."/>
            <person name="Zhang Y."/>
            <person name="Marsh G.A."/>
            <person name="Crameri G."/>
            <person name="Broder C.C."/>
            <person name="Frey K.G."/>
            <person name="Wang L.F."/>
            <person name="Wang J."/>
        </authorList>
    </citation>
    <scope>NUCLEOTIDE SEQUENCE [LARGE SCALE GENOMIC DNA]</scope>
</reference>
<gene>
    <name evidence="1" type="ORF">MDA_GLEAN10000390</name>
</gene>
<dbReference type="InterPro" id="IPR015424">
    <property type="entry name" value="PyrdxlP-dep_Trfase"/>
</dbReference>
<dbReference type="Proteomes" id="UP000010556">
    <property type="component" value="Unassembled WGS sequence"/>
</dbReference>
<protein>
    <submittedName>
        <fullName evidence="1">Ornithine aminotransferase, mitochondrial</fullName>
    </submittedName>
</protein>
<sequence>MYGGNPLGSCGANAACEVLEEENELRKLPSDIVTTVREKGLLNAIVTQETKDSNAWKVPPPLVIKEDEVQEAVEIISKTISFSGPASAAF</sequence>
<dbReference type="Gene3D" id="3.90.1150.10">
    <property type="entry name" value="Aspartate Aminotransferase, domain 1"/>
    <property type="match status" value="1"/>
</dbReference>